<feature type="compositionally biased region" description="Pro residues" evidence="1">
    <location>
        <begin position="107"/>
        <end position="119"/>
    </location>
</feature>
<dbReference type="InterPro" id="IPR032389">
    <property type="entry name" value="GspB_C"/>
</dbReference>
<proteinExistence type="predicted"/>
<name>A0ABU6J4C5_9BURK</name>
<comment type="caution">
    <text evidence="4">The sequence shown here is derived from an EMBL/GenBank/DDBJ whole genome shotgun (WGS) entry which is preliminary data.</text>
</comment>
<evidence type="ECO:0000313" key="4">
    <source>
        <dbReference type="EMBL" id="MEC4718486.1"/>
    </source>
</evidence>
<evidence type="ECO:0000259" key="3">
    <source>
        <dbReference type="Pfam" id="PF16537"/>
    </source>
</evidence>
<protein>
    <submittedName>
        <fullName evidence="4">General secretion pathway protein GspB</fullName>
    </submittedName>
</protein>
<keyword evidence="2" id="KW-0812">Transmembrane</keyword>
<keyword evidence="5" id="KW-1185">Reference proteome</keyword>
<evidence type="ECO:0000256" key="1">
    <source>
        <dbReference type="SAM" id="MobiDB-lite"/>
    </source>
</evidence>
<feature type="transmembrane region" description="Helical" evidence="2">
    <location>
        <begin position="43"/>
        <end position="63"/>
    </location>
</feature>
<evidence type="ECO:0000256" key="2">
    <source>
        <dbReference type="SAM" id="Phobius"/>
    </source>
</evidence>
<organism evidence="4 5">
    <name type="scientific">Noviherbaspirillum album</name>
    <dbReference type="NCBI Taxonomy" id="3080276"/>
    <lineage>
        <taxon>Bacteria</taxon>
        <taxon>Pseudomonadati</taxon>
        <taxon>Pseudomonadota</taxon>
        <taxon>Betaproteobacteria</taxon>
        <taxon>Burkholderiales</taxon>
        <taxon>Oxalobacteraceae</taxon>
        <taxon>Noviherbaspirillum</taxon>
    </lineage>
</organism>
<dbReference type="EMBL" id="JAWIIV010000003">
    <property type="protein sequence ID" value="MEC4718486.1"/>
    <property type="molecule type" value="Genomic_DNA"/>
</dbReference>
<dbReference type="Pfam" id="PF16537">
    <property type="entry name" value="T2SSB"/>
    <property type="match status" value="1"/>
</dbReference>
<feature type="compositionally biased region" description="Low complexity" evidence="1">
    <location>
        <begin position="97"/>
        <end position="106"/>
    </location>
</feature>
<keyword evidence="2" id="KW-0472">Membrane</keyword>
<evidence type="ECO:0000313" key="5">
    <source>
        <dbReference type="Proteomes" id="UP001352263"/>
    </source>
</evidence>
<dbReference type="RefSeq" id="WP_326505222.1">
    <property type="nucleotide sequence ID" value="NZ_JAWIIV010000003.1"/>
</dbReference>
<feature type="compositionally biased region" description="Basic and acidic residues" evidence="1">
    <location>
        <begin position="129"/>
        <end position="147"/>
    </location>
</feature>
<keyword evidence="2" id="KW-1133">Transmembrane helix</keyword>
<feature type="domain" description="Type II secretion system protein GspB C-terminal" evidence="3">
    <location>
        <begin position="194"/>
        <end position="250"/>
    </location>
</feature>
<sequence length="253" mass="26814">MSYILDALKKAEAERHGGPRAAGPIPPSFHVHAQRQPLWRRPWVWSVLSAAAVVGAGMIWMGGAPAPETPAQATQATPPAPAASSTPAPGSPPPVAQAPAPAAQQPSPAPAAAPTPPLAQAPARAPEVPVEKPRAAERKPVEKKMPETAKPARKPRQEDTKAAAAPTTPEKPRPAPEPPVGTLRDLPAQIQQEVPQYSVGGYIYSASKADRSILINKRLLREGDEIAPGFKLETMTPSGMILNYKGYRYRASY</sequence>
<gene>
    <name evidence="4" type="ORF">RY831_04965</name>
</gene>
<reference evidence="4 5" key="1">
    <citation type="submission" date="2023-10" db="EMBL/GenBank/DDBJ databases">
        <title>Noviherbaspirillum sp. CPCC 100848 genome assembly.</title>
        <authorList>
            <person name="Li X.Y."/>
            <person name="Fang X.M."/>
        </authorList>
    </citation>
    <scope>NUCLEOTIDE SEQUENCE [LARGE SCALE GENOMIC DNA]</scope>
    <source>
        <strain evidence="4 5">CPCC 100848</strain>
    </source>
</reference>
<feature type="region of interest" description="Disordered" evidence="1">
    <location>
        <begin position="65"/>
        <end position="183"/>
    </location>
</feature>
<accession>A0ABU6J4C5</accession>
<feature type="compositionally biased region" description="Low complexity" evidence="1">
    <location>
        <begin position="65"/>
        <end position="88"/>
    </location>
</feature>
<dbReference type="Proteomes" id="UP001352263">
    <property type="component" value="Unassembled WGS sequence"/>
</dbReference>